<dbReference type="Proteomes" id="UP000315783">
    <property type="component" value="Unassembled WGS sequence"/>
</dbReference>
<feature type="signal peptide" evidence="1">
    <location>
        <begin position="1"/>
        <end position="18"/>
    </location>
</feature>
<comment type="caution">
    <text evidence="2">The sequence shown here is derived from an EMBL/GenBank/DDBJ whole genome shotgun (WGS) entry which is preliminary data.</text>
</comment>
<evidence type="ECO:0000313" key="3">
    <source>
        <dbReference type="Proteomes" id="UP000315783"/>
    </source>
</evidence>
<protein>
    <submittedName>
        <fullName evidence="2">Uncharacterized protein</fullName>
    </submittedName>
</protein>
<gene>
    <name evidence="2" type="ORF">IF1G_06729</name>
</gene>
<sequence length="78" mass="8074">MKLLSIFVTFTLSAMAAAGGGNTCMLDVADQCGSCTSVIGDALKACHRVFNDCVRGLAESYGVNLNMCVASGYLCSPE</sequence>
<evidence type="ECO:0000256" key="1">
    <source>
        <dbReference type="SAM" id="SignalP"/>
    </source>
</evidence>
<dbReference type="AlphaFoldDB" id="A0A545UZ28"/>
<name>A0A545UZ28_9HYPO</name>
<feature type="chain" id="PRO_5021717176" evidence="1">
    <location>
        <begin position="19"/>
        <end position="78"/>
    </location>
</feature>
<accession>A0A545UZ28</accession>
<reference evidence="2 3" key="1">
    <citation type="journal article" date="2019" name="Appl. Microbiol. Biotechnol.">
        <title>Genome sequence of Isaria javanica and comparative genome analysis insights into family S53 peptidase evolution in fungal entomopathogens.</title>
        <authorList>
            <person name="Lin R."/>
            <person name="Zhang X."/>
            <person name="Xin B."/>
            <person name="Zou M."/>
            <person name="Gao Y."/>
            <person name="Qin F."/>
            <person name="Hu Q."/>
            <person name="Xie B."/>
            <person name="Cheng X."/>
        </authorList>
    </citation>
    <scope>NUCLEOTIDE SEQUENCE [LARGE SCALE GENOMIC DNA]</scope>
    <source>
        <strain evidence="2 3">IJ1G</strain>
    </source>
</reference>
<dbReference type="EMBL" id="SPUK01000009">
    <property type="protein sequence ID" value="TQV94718.1"/>
    <property type="molecule type" value="Genomic_DNA"/>
</dbReference>
<keyword evidence="1" id="KW-0732">Signal</keyword>
<proteinExistence type="predicted"/>
<organism evidence="2 3">
    <name type="scientific">Cordyceps javanica</name>
    <dbReference type="NCBI Taxonomy" id="43265"/>
    <lineage>
        <taxon>Eukaryota</taxon>
        <taxon>Fungi</taxon>
        <taxon>Dikarya</taxon>
        <taxon>Ascomycota</taxon>
        <taxon>Pezizomycotina</taxon>
        <taxon>Sordariomycetes</taxon>
        <taxon>Hypocreomycetidae</taxon>
        <taxon>Hypocreales</taxon>
        <taxon>Cordycipitaceae</taxon>
        <taxon>Cordyceps</taxon>
    </lineage>
</organism>
<keyword evidence="3" id="KW-1185">Reference proteome</keyword>
<evidence type="ECO:0000313" key="2">
    <source>
        <dbReference type="EMBL" id="TQV94718.1"/>
    </source>
</evidence>